<dbReference type="RefSeq" id="WP_072305047.1">
    <property type="nucleotide sequence ID" value="NZ_FPIY01000009.1"/>
</dbReference>
<keyword evidence="2" id="KW-1185">Reference proteome</keyword>
<protein>
    <recommendedName>
        <fullName evidence="3">Lipoprotein</fullName>
    </recommendedName>
</protein>
<evidence type="ECO:0000313" key="2">
    <source>
        <dbReference type="Proteomes" id="UP000183257"/>
    </source>
</evidence>
<dbReference type="Proteomes" id="UP000183257">
    <property type="component" value="Unassembled WGS sequence"/>
</dbReference>
<evidence type="ECO:0000313" key="1">
    <source>
        <dbReference type="EMBL" id="SFW68825.1"/>
    </source>
</evidence>
<dbReference type="EMBL" id="FPIY01000009">
    <property type="protein sequence ID" value="SFW68825.1"/>
    <property type="molecule type" value="Genomic_DNA"/>
</dbReference>
<name>A0A1K1RA58_9FLAO</name>
<dbReference type="PROSITE" id="PS51257">
    <property type="entry name" value="PROKAR_LIPOPROTEIN"/>
    <property type="match status" value="1"/>
</dbReference>
<evidence type="ECO:0008006" key="3">
    <source>
        <dbReference type="Google" id="ProtNLM"/>
    </source>
</evidence>
<accession>A0A1K1RA58</accession>
<dbReference type="AlphaFoldDB" id="A0A1K1RA58"/>
<gene>
    <name evidence="1" type="ORF">SAMN05660313_03438</name>
</gene>
<organism evidence="1 2">
    <name type="scientific">Cellulophaga fucicola</name>
    <dbReference type="NCBI Taxonomy" id="76595"/>
    <lineage>
        <taxon>Bacteria</taxon>
        <taxon>Pseudomonadati</taxon>
        <taxon>Bacteroidota</taxon>
        <taxon>Flavobacteriia</taxon>
        <taxon>Flavobacteriales</taxon>
        <taxon>Flavobacteriaceae</taxon>
        <taxon>Cellulophaga</taxon>
    </lineage>
</organism>
<reference evidence="2" key="1">
    <citation type="submission" date="2016-11" db="EMBL/GenBank/DDBJ databases">
        <authorList>
            <person name="Varghese N."/>
            <person name="Submissions S."/>
        </authorList>
    </citation>
    <scope>NUCLEOTIDE SEQUENCE [LARGE SCALE GENOMIC DNA]</scope>
    <source>
        <strain evidence="2">DSM 24786</strain>
    </source>
</reference>
<dbReference type="STRING" id="76595.SAMN05660313_03438"/>
<sequence>MKKVITTTMLLALLLSSCDKKIFKEQLYTETTEQEKINTDSKKIADLPIQIDSITTQILIHPIILVDKEPKKYLDRSSYKANNNTIDYVNHYNDIITGNIVNLNFEGIDSNKFVTLSTQDIKINSITFLRDIYNNTTKELLLYSVLDTDTNNDKLIDAKDNSTLYISHINGSNFKRLSLVKNDILYRHKFTLNNQRLYFSTLQDINKDNTLDTKDKLHYGYIDLTSTSLVIHAYTPL</sequence>
<proteinExistence type="predicted"/>
<dbReference type="OrthoDB" id="997423at2"/>